<proteinExistence type="predicted"/>
<dbReference type="Pfam" id="PF21785">
    <property type="entry name" value="Bflower_2"/>
    <property type="match status" value="1"/>
</dbReference>
<evidence type="ECO:0000256" key="1">
    <source>
        <dbReference type="SAM" id="SignalP"/>
    </source>
</evidence>
<accession>W2C594</accession>
<comment type="caution">
    <text evidence="2">The sequence shown here is derived from an EMBL/GenBank/DDBJ whole genome shotgun (WGS) entry which is preliminary data.</text>
</comment>
<organism evidence="2 3">
    <name type="scientific">Tannerella sp. oral taxon BU063 isolate Cell 2</name>
    <dbReference type="NCBI Taxonomy" id="1411148"/>
    <lineage>
        <taxon>Bacteria</taxon>
        <taxon>Pseudomonadati</taxon>
        <taxon>Bacteroidota</taxon>
        <taxon>Bacteroidia</taxon>
        <taxon>Bacteroidales</taxon>
        <taxon>Tannerellaceae</taxon>
        <taxon>Tannerella</taxon>
    </lineage>
</organism>
<dbReference type="AlphaFoldDB" id="W2C594"/>
<protein>
    <submittedName>
        <fullName evidence="2">Uncharacterized protein</fullName>
    </submittedName>
</protein>
<gene>
    <name evidence="2" type="ORF">N425_08675</name>
</gene>
<evidence type="ECO:0000313" key="3">
    <source>
        <dbReference type="Proteomes" id="UP000018837"/>
    </source>
</evidence>
<dbReference type="PATRIC" id="fig|1411148.3.peg.1360"/>
<sequence>MKAKAFTLILALAMLGLMAVIHPAAAQDIRLSGSVAYVVKSDGNVYNGSNSQIGQFRGNTLHNRGGASVGEIRGNSIYRGGSSVGEVRSGTVYNRSGQSIGEIKNGTIYNASHSSIGSYSNVDPTRVAALVFFKLLN</sequence>
<keyword evidence="1" id="KW-0732">Signal</keyword>
<name>W2C594_9BACT</name>
<reference evidence="2 3" key="1">
    <citation type="submission" date="2013-11" db="EMBL/GenBank/DDBJ databases">
        <title>Single cell genomics of uncultured Tannerella BU063 (oral taxon 286).</title>
        <authorList>
            <person name="Beall C.J."/>
            <person name="Campbell A.G."/>
            <person name="Griffen A.L."/>
            <person name="Podar M."/>
            <person name="Leys E.J."/>
        </authorList>
    </citation>
    <scope>NUCLEOTIDE SEQUENCE [LARGE SCALE GENOMIC DNA]</scope>
    <source>
        <strain evidence="2">Cell 2</strain>
    </source>
</reference>
<feature type="chain" id="PRO_5004812386" evidence="1">
    <location>
        <begin position="27"/>
        <end position="137"/>
    </location>
</feature>
<evidence type="ECO:0000313" key="2">
    <source>
        <dbReference type="EMBL" id="ETK01591.1"/>
    </source>
</evidence>
<dbReference type="EMBL" id="AYUF01000469">
    <property type="protein sequence ID" value="ETK01591.1"/>
    <property type="molecule type" value="Genomic_DNA"/>
</dbReference>
<dbReference type="InterPro" id="IPR048910">
    <property type="entry name" value="Bflower_2"/>
</dbReference>
<feature type="signal peptide" evidence="1">
    <location>
        <begin position="1"/>
        <end position="26"/>
    </location>
</feature>
<dbReference type="Proteomes" id="UP000018837">
    <property type="component" value="Unassembled WGS sequence"/>
</dbReference>